<proteinExistence type="predicted"/>
<evidence type="ECO:0000313" key="2">
    <source>
        <dbReference type="EnsemblMetazoa" id="AMIN005041-PA"/>
    </source>
</evidence>
<dbReference type="Proteomes" id="UP000075920">
    <property type="component" value="Unassembled WGS sequence"/>
</dbReference>
<dbReference type="InterPro" id="IPR002110">
    <property type="entry name" value="Ankyrin_rpt"/>
</dbReference>
<dbReference type="SUPFAM" id="SSF47769">
    <property type="entry name" value="SAM/Pointed domain"/>
    <property type="match status" value="1"/>
</dbReference>
<protein>
    <submittedName>
        <fullName evidence="2">ANK_REP_REGION domain-containing protein</fullName>
    </submittedName>
</protein>
<evidence type="ECO:0000313" key="3">
    <source>
        <dbReference type="Proteomes" id="UP000075920"/>
    </source>
</evidence>
<reference evidence="2" key="2">
    <citation type="submission" date="2020-05" db="UniProtKB">
        <authorList>
            <consortium name="EnsemblMetazoa"/>
        </authorList>
    </citation>
    <scope>IDENTIFICATION</scope>
    <source>
        <strain evidence="2">MINIMUS1</strain>
    </source>
</reference>
<dbReference type="EnsemblMetazoa" id="AMIN005041-RA">
    <property type="protein sequence ID" value="AMIN005041-PA"/>
    <property type="gene ID" value="AMIN005041"/>
</dbReference>
<dbReference type="PANTHER" id="PTHR24157:SF3">
    <property type="entry name" value="ANKYRIN REPEAT, SAM AND BASIC LEUCINE ZIPPER DOMAIN-CONTAINING PROTEIN 1"/>
    <property type="match status" value="1"/>
</dbReference>
<dbReference type="GO" id="GO:0071546">
    <property type="term" value="C:pi-body"/>
    <property type="evidence" value="ECO:0007669"/>
    <property type="project" value="TreeGrafter"/>
</dbReference>
<dbReference type="SUPFAM" id="SSF48403">
    <property type="entry name" value="Ankyrin repeat"/>
    <property type="match status" value="1"/>
</dbReference>
<dbReference type="PANTHER" id="PTHR24157">
    <property type="entry name" value="ANKYRIN REPEAT, SAM AND BASIC LEUCINE ZIPPER DOMAIN-CONTAINING PROTEIN 1"/>
    <property type="match status" value="1"/>
</dbReference>
<dbReference type="InterPro" id="IPR013761">
    <property type="entry name" value="SAM/pointed_sf"/>
</dbReference>
<sequence>MYRPAGYDDSDEDEFDEFGYFCSSYSETKATKNAPFVTTALEDDDTLLYNAILDDNLEETKRIMKQNDFLRSGGELRQGWPALFYACHEAKLAIVKYLVQDEQLDVNREYELQTALMIACSSPQPSECVHQIVRLLLDYGAIIGMLDLYGRSPIMFACQKGHLEVVKEIVAESSLLSVDNEGNTALFHAVINNQLEVAKVLLRAGAQTYAVNKQGYTPRQCAMNNNFLEMAELFPLEEKPFEIPSNYLCYSGYRNFIYGEQDEEPPGYYPDIGLMLYGMNSEAMLRIFVEPGMNLFEFLTLTDEKLCQLGVKYPIERKRILLGLYDFHRQKWSNNSLWTMEKRRVLDFYDILEALGNMLKHLTVMHASLLYTKQLTESHNPKAAFSTKQCVDMNHQLNELRVSIDALQGHIEAIHKLSVPKPVLLILPSNKGQRSYGTMIKLSLLIAAGFVMYRKWLR</sequence>
<dbReference type="Pfam" id="PF12796">
    <property type="entry name" value="Ank_2"/>
    <property type="match status" value="1"/>
</dbReference>
<dbReference type="AlphaFoldDB" id="A0A182W3Y0"/>
<dbReference type="PROSITE" id="PS50297">
    <property type="entry name" value="ANK_REP_REGION"/>
    <property type="match status" value="1"/>
</dbReference>
<dbReference type="VEuPathDB" id="VectorBase:AMIN005041"/>
<dbReference type="InterPro" id="IPR036770">
    <property type="entry name" value="Ankyrin_rpt-contain_sf"/>
</dbReference>
<feature type="repeat" description="ANK" evidence="1">
    <location>
        <begin position="181"/>
        <end position="213"/>
    </location>
</feature>
<dbReference type="PROSITE" id="PS50088">
    <property type="entry name" value="ANK_REPEAT"/>
    <property type="match status" value="2"/>
</dbReference>
<keyword evidence="1" id="KW-0040">ANK repeat</keyword>
<accession>A0A182W3Y0</accession>
<evidence type="ECO:0000256" key="1">
    <source>
        <dbReference type="PROSITE-ProRule" id="PRU00023"/>
    </source>
</evidence>
<keyword evidence="3" id="KW-1185">Reference proteome</keyword>
<organism evidence="2 3">
    <name type="scientific">Anopheles minimus</name>
    <dbReference type="NCBI Taxonomy" id="112268"/>
    <lineage>
        <taxon>Eukaryota</taxon>
        <taxon>Metazoa</taxon>
        <taxon>Ecdysozoa</taxon>
        <taxon>Arthropoda</taxon>
        <taxon>Hexapoda</taxon>
        <taxon>Insecta</taxon>
        <taxon>Pterygota</taxon>
        <taxon>Neoptera</taxon>
        <taxon>Endopterygota</taxon>
        <taxon>Diptera</taxon>
        <taxon>Nematocera</taxon>
        <taxon>Culicoidea</taxon>
        <taxon>Culicidae</taxon>
        <taxon>Anophelinae</taxon>
        <taxon>Anopheles</taxon>
    </lineage>
</organism>
<dbReference type="SMART" id="SM00248">
    <property type="entry name" value="ANK"/>
    <property type="match status" value="5"/>
</dbReference>
<reference evidence="3" key="1">
    <citation type="submission" date="2013-03" db="EMBL/GenBank/DDBJ databases">
        <title>The Genome Sequence of Anopheles minimus MINIMUS1.</title>
        <authorList>
            <consortium name="The Broad Institute Genomics Platform"/>
            <person name="Neafsey D.E."/>
            <person name="Walton C."/>
            <person name="Walker B."/>
            <person name="Young S.K."/>
            <person name="Zeng Q."/>
            <person name="Gargeya S."/>
            <person name="Fitzgerald M."/>
            <person name="Haas B."/>
            <person name="Abouelleil A."/>
            <person name="Allen A.W."/>
            <person name="Alvarado L."/>
            <person name="Arachchi H.M."/>
            <person name="Berlin A.M."/>
            <person name="Chapman S.B."/>
            <person name="Gainer-Dewar J."/>
            <person name="Goldberg J."/>
            <person name="Griggs A."/>
            <person name="Gujja S."/>
            <person name="Hansen M."/>
            <person name="Howarth C."/>
            <person name="Imamovic A."/>
            <person name="Ireland A."/>
            <person name="Larimer J."/>
            <person name="McCowan C."/>
            <person name="Murphy C."/>
            <person name="Pearson M."/>
            <person name="Poon T.W."/>
            <person name="Priest M."/>
            <person name="Roberts A."/>
            <person name="Saif S."/>
            <person name="Shea T."/>
            <person name="Sisk P."/>
            <person name="Sykes S."/>
            <person name="Wortman J."/>
            <person name="Nusbaum C."/>
            <person name="Birren B."/>
        </authorList>
    </citation>
    <scope>NUCLEOTIDE SEQUENCE [LARGE SCALE GENOMIC DNA]</scope>
    <source>
        <strain evidence="3">MINIMUS1</strain>
    </source>
</reference>
<dbReference type="Gene3D" id="1.25.40.20">
    <property type="entry name" value="Ankyrin repeat-containing domain"/>
    <property type="match status" value="2"/>
</dbReference>
<dbReference type="STRING" id="112268.A0A182W3Y0"/>
<name>A0A182W3Y0_9DIPT</name>
<feature type="repeat" description="ANK" evidence="1">
    <location>
        <begin position="149"/>
        <end position="181"/>
    </location>
</feature>